<dbReference type="InterPro" id="IPR003010">
    <property type="entry name" value="C-N_Hydrolase"/>
</dbReference>
<comment type="caution">
    <text evidence="2">The sequence shown here is derived from an EMBL/GenBank/DDBJ whole genome shotgun (WGS) entry which is preliminary data.</text>
</comment>
<sequence length="45" mass="5213">YFKCFDYKVSANSFTVGMMICFDWIFPETARTLAILGADIVYNHL</sequence>
<name>X1E389_9ZZZZ</name>
<dbReference type="AlphaFoldDB" id="X1E389"/>
<feature type="domain" description="CN hydrolase" evidence="1">
    <location>
        <begin position="1"/>
        <end position="45"/>
    </location>
</feature>
<dbReference type="InterPro" id="IPR036526">
    <property type="entry name" value="C-N_Hydrolase_sf"/>
</dbReference>
<evidence type="ECO:0000313" key="2">
    <source>
        <dbReference type="EMBL" id="GAH11644.1"/>
    </source>
</evidence>
<reference evidence="2" key="1">
    <citation type="journal article" date="2014" name="Front. Microbiol.">
        <title>High frequency of phylogenetically diverse reductive dehalogenase-homologous genes in deep subseafloor sedimentary metagenomes.</title>
        <authorList>
            <person name="Kawai M."/>
            <person name="Futagami T."/>
            <person name="Toyoda A."/>
            <person name="Takaki Y."/>
            <person name="Nishi S."/>
            <person name="Hori S."/>
            <person name="Arai W."/>
            <person name="Tsubouchi T."/>
            <person name="Morono Y."/>
            <person name="Uchiyama I."/>
            <person name="Ito T."/>
            <person name="Fujiyama A."/>
            <person name="Inagaki F."/>
            <person name="Takami H."/>
        </authorList>
    </citation>
    <scope>NUCLEOTIDE SEQUENCE</scope>
    <source>
        <strain evidence="2">Expedition CK06-06</strain>
    </source>
</reference>
<dbReference type="EMBL" id="BART01033837">
    <property type="protein sequence ID" value="GAH11644.1"/>
    <property type="molecule type" value="Genomic_DNA"/>
</dbReference>
<accession>X1E389</accession>
<proteinExistence type="predicted"/>
<dbReference type="Gene3D" id="3.60.110.10">
    <property type="entry name" value="Carbon-nitrogen hydrolase"/>
    <property type="match status" value="1"/>
</dbReference>
<gene>
    <name evidence="2" type="ORF">S01H4_58012</name>
</gene>
<dbReference type="PROSITE" id="PS50263">
    <property type="entry name" value="CN_HYDROLASE"/>
    <property type="match status" value="1"/>
</dbReference>
<dbReference type="Pfam" id="PF00795">
    <property type="entry name" value="CN_hydrolase"/>
    <property type="match status" value="1"/>
</dbReference>
<organism evidence="2">
    <name type="scientific">marine sediment metagenome</name>
    <dbReference type="NCBI Taxonomy" id="412755"/>
    <lineage>
        <taxon>unclassified sequences</taxon>
        <taxon>metagenomes</taxon>
        <taxon>ecological metagenomes</taxon>
    </lineage>
</organism>
<protein>
    <recommendedName>
        <fullName evidence="1">CN hydrolase domain-containing protein</fullName>
    </recommendedName>
</protein>
<feature type="non-terminal residue" evidence="2">
    <location>
        <position position="1"/>
    </location>
</feature>
<evidence type="ECO:0000259" key="1">
    <source>
        <dbReference type="PROSITE" id="PS50263"/>
    </source>
</evidence>
<dbReference type="SUPFAM" id="SSF56317">
    <property type="entry name" value="Carbon-nitrogen hydrolase"/>
    <property type="match status" value="1"/>
</dbReference>